<dbReference type="Proteomes" id="UP001295444">
    <property type="component" value="Chromosome 04"/>
</dbReference>
<dbReference type="EMBL" id="OW240915">
    <property type="protein sequence ID" value="CAH2283758.1"/>
    <property type="molecule type" value="Genomic_DNA"/>
</dbReference>
<evidence type="ECO:0000313" key="1">
    <source>
        <dbReference type="EMBL" id="CAH2283758.1"/>
    </source>
</evidence>
<proteinExistence type="predicted"/>
<evidence type="ECO:0000313" key="2">
    <source>
        <dbReference type="Proteomes" id="UP001295444"/>
    </source>
</evidence>
<name>A0AAD1S0F1_PELCU</name>
<feature type="non-terminal residue" evidence="1">
    <location>
        <position position="87"/>
    </location>
</feature>
<dbReference type="AlphaFoldDB" id="A0AAD1S0F1"/>
<accession>A0AAD1S0F1</accession>
<reference evidence="1" key="1">
    <citation type="submission" date="2022-03" db="EMBL/GenBank/DDBJ databases">
        <authorList>
            <person name="Alioto T."/>
            <person name="Alioto T."/>
            <person name="Gomez Garrido J."/>
        </authorList>
    </citation>
    <scope>NUCLEOTIDE SEQUENCE</scope>
</reference>
<gene>
    <name evidence="1" type="ORF">PECUL_23A030864</name>
</gene>
<organism evidence="1 2">
    <name type="scientific">Pelobates cultripes</name>
    <name type="common">Western spadefoot toad</name>
    <dbReference type="NCBI Taxonomy" id="61616"/>
    <lineage>
        <taxon>Eukaryota</taxon>
        <taxon>Metazoa</taxon>
        <taxon>Chordata</taxon>
        <taxon>Craniata</taxon>
        <taxon>Vertebrata</taxon>
        <taxon>Euteleostomi</taxon>
        <taxon>Amphibia</taxon>
        <taxon>Batrachia</taxon>
        <taxon>Anura</taxon>
        <taxon>Pelobatoidea</taxon>
        <taxon>Pelobatidae</taxon>
        <taxon>Pelobates</taxon>
    </lineage>
</organism>
<keyword evidence="2" id="KW-1185">Reference proteome</keyword>
<protein>
    <submittedName>
        <fullName evidence="1">Uncharacterized protein</fullName>
    </submittedName>
</protein>
<sequence>MDWYAVMESIQQPAMPQCTRWKQTDERKRTATFTLHQVQTSSHGILNGLPRTTKESIDWMIEDAPNPQTLKQKPSVRYAITHRVCET</sequence>